<evidence type="ECO:0000313" key="1">
    <source>
        <dbReference type="EMBL" id="CAF2091830.1"/>
    </source>
</evidence>
<dbReference type="AlphaFoldDB" id="A0A816SSQ1"/>
<protein>
    <submittedName>
        <fullName evidence="1">Uncharacterized protein</fullName>
    </submittedName>
</protein>
<reference evidence="1" key="1">
    <citation type="submission" date="2021-02" db="EMBL/GenBank/DDBJ databases">
        <authorList>
            <person name="Nowell W R."/>
        </authorList>
    </citation>
    <scope>NUCLEOTIDE SEQUENCE</scope>
</reference>
<name>A0A816SSQ1_9BILA</name>
<sequence length="165" mass="18602">MSIIDQSGSSTDYDLSIDIPSSATQVINKEQLKLKKIDRFTVIAHGVTKTHLAGWWSNFGFAKETVSDETFSVSNFVSCAHCFTTYRYGSSSTESTSRHKCHGLTSSCKPPATENSFTLDKHVIKQKNSFRLFEQQHLTKMFTNWISDNLRPISIVEDPGLREIC</sequence>
<dbReference type="EMBL" id="CAJNRG010007142">
    <property type="protein sequence ID" value="CAF2091830.1"/>
    <property type="molecule type" value="Genomic_DNA"/>
</dbReference>
<accession>A0A816SSQ1</accession>
<evidence type="ECO:0000313" key="2">
    <source>
        <dbReference type="Proteomes" id="UP000663887"/>
    </source>
</evidence>
<organism evidence="1 2">
    <name type="scientific">Rotaria magnacalcarata</name>
    <dbReference type="NCBI Taxonomy" id="392030"/>
    <lineage>
        <taxon>Eukaryota</taxon>
        <taxon>Metazoa</taxon>
        <taxon>Spiralia</taxon>
        <taxon>Gnathifera</taxon>
        <taxon>Rotifera</taxon>
        <taxon>Eurotatoria</taxon>
        <taxon>Bdelloidea</taxon>
        <taxon>Philodinida</taxon>
        <taxon>Philodinidae</taxon>
        <taxon>Rotaria</taxon>
    </lineage>
</organism>
<gene>
    <name evidence="1" type="ORF">XDN619_LOCUS16755</name>
</gene>
<proteinExistence type="predicted"/>
<comment type="caution">
    <text evidence="1">The sequence shown here is derived from an EMBL/GenBank/DDBJ whole genome shotgun (WGS) entry which is preliminary data.</text>
</comment>
<dbReference type="Proteomes" id="UP000663887">
    <property type="component" value="Unassembled WGS sequence"/>
</dbReference>